<evidence type="ECO:0008006" key="3">
    <source>
        <dbReference type="Google" id="ProtNLM"/>
    </source>
</evidence>
<sequence length="225" mass="26510">MSKKLGKNNISKPTIKELQKSRTGGQIALKGFTYQFLYSCYLILSTMDKDTFFYLEGIEDIDKININNNIHIQLKYSSQKQDASFLKDILKNYLEVYLLDKKNRNFKLVYDFSVAKGNLRKLFDSNLDTESKNYWIKVIKQIKEENPTWNWKEFSYDNFISKLSFEKVEKNTLSQKIEESLIKIHNITSDNISLFANAIKIFCLEKMEKRGSINKNNFDELILKC</sequence>
<name>A0ABT4DJ12_FUSSI</name>
<gene>
    <name evidence="1" type="ORF">OCK72_08060</name>
</gene>
<accession>A0ABT4DJ12</accession>
<dbReference type="EMBL" id="JAOXXL010000024">
    <property type="protein sequence ID" value="MCY7008591.1"/>
    <property type="molecule type" value="Genomic_DNA"/>
</dbReference>
<reference evidence="1" key="1">
    <citation type="submission" date="2022-09" db="EMBL/GenBank/DDBJ databases">
        <authorList>
            <person name="Zoaiter M."/>
        </authorList>
    </citation>
    <scope>NUCLEOTIDE SEQUENCE</scope>
    <source>
        <strain evidence="1">DSM 19848</strain>
    </source>
</reference>
<evidence type="ECO:0000313" key="2">
    <source>
        <dbReference type="Proteomes" id="UP001062738"/>
    </source>
</evidence>
<evidence type="ECO:0000313" key="1">
    <source>
        <dbReference type="EMBL" id="MCY7008591.1"/>
    </source>
</evidence>
<organism evidence="1 2">
    <name type="scientific">Fusobacterium simiae</name>
    <dbReference type="NCBI Taxonomy" id="855"/>
    <lineage>
        <taxon>Bacteria</taxon>
        <taxon>Fusobacteriati</taxon>
        <taxon>Fusobacteriota</taxon>
        <taxon>Fusobacteriia</taxon>
        <taxon>Fusobacteriales</taxon>
        <taxon>Fusobacteriaceae</taxon>
        <taxon>Fusobacterium</taxon>
    </lineage>
</organism>
<protein>
    <recommendedName>
        <fullName evidence="3">DUF4297 domain-containing protein</fullName>
    </recommendedName>
</protein>
<dbReference type="RefSeq" id="WP_265152436.1">
    <property type="nucleotide sequence ID" value="NZ_JAOXXL010000024.1"/>
</dbReference>
<comment type="caution">
    <text evidence="1">The sequence shown here is derived from an EMBL/GenBank/DDBJ whole genome shotgun (WGS) entry which is preliminary data.</text>
</comment>
<proteinExistence type="predicted"/>
<dbReference type="Proteomes" id="UP001062738">
    <property type="component" value="Unassembled WGS sequence"/>
</dbReference>
<keyword evidence="2" id="KW-1185">Reference proteome</keyword>